<dbReference type="InterPro" id="IPR002487">
    <property type="entry name" value="TF_Kbox"/>
</dbReference>
<dbReference type="PRINTS" id="PR00404">
    <property type="entry name" value="MADSDOMAIN"/>
</dbReference>
<organism evidence="8 9">
    <name type="scientific">Zingiber officinale</name>
    <name type="common">Ginger</name>
    <name type="synonym">Amomum zingiber</name>
    <dbReference type="NCBI Taxonomy" id="94328"/>
    <lineage>
        <taxon>Eukaryota</taxon>
        <taxon>Viridiplantae</taxon>
        <taxon>Streptophyta</taxon>
        <taxon>Embryophyta</taxon>
        <taxon>Tracheophyta</taxon>
        <taxon>Spermatophyta</taxon>
        <taxon>Magnoliopsida</taxon>
        <taxon>Liliopsida</taxon>
        <taxon>Zingiberales</taxon>
        <taxon>Zingiberaceae</taxon>
        <taxon>Zingiber</taxon>
    </lineage>
</organism>
<evidence type="ECO:0000256" key="3">
    <source>
        <dbReference type="ARBA" id="ARBA00023125"/>
    </source>
</evidence>
<dbReference type="Proteomes" id="UP000734854">
    <property type="component" value="Unassembled WGS sequence"/>
</dbReference>
<keyword evidence="4" id="KW-0804">Transcription</keyword>
<dbReference type="PROSITE" id="PS00350">
    <property type="entry name" value="MADS_BOX_1"/>
    <property type="match status" value="1"/>
</dbReference>
<dbReference type="AlphaFoldDB" id="A0A8J5C407"/>
<dbReference type="PROSITE" id="PS51297">
    <property type="entry name" value="K_BOX"/>
    <property type="match status" value="1"/>
</dbReference>
<accession>A0A8J5C407</accession>
<gene>
    <name evidence="8" type="ORF">ZIOFF_069351</name>
</gene>
<dbReference type="Gene3D" id="3.40.1810.10">
    <property type="entry name" value="Transcription factor, MADS-box"/>
    <property type="match status" value="1"/>
</dbReference>
<sequence>MGRGKIEIKRIENTTNRQVTFCKRRNGLLKKAYELSVLCDAEVALIVFSSRGRLYEYANSNQFHSQLYSFCANLLNLCTSIDEFSSSINSTIERYKKASDSSSSGGIVDVNSQQYFQQESAKLRHQIQILQNANRHLLGDALSTLNIKELKQLENRLERSMTRIRSKKVTEPNIINFHELLLAEIEYMQKREMELQNDNIYLRAKIADTERVQQLSIVEATADQYESINPGFDSRNYYHANLFQAAAHQTALQLGYEPKPDIAP</sequence>
<dbReference type="Pfam" id="PF01486">
    <property type="entry name" value="K-box"/>
    <property type="match status" value="1"/>
</dbReference>
<dbReference type="GO" id="GO:0046983">
    <property type="term" value="F:protein dimerization activity"/>
    <property type="evidence" value="ECO:0007669"/>
    <property type="project" value="InterPro"/>
</dbReference>
<proteinExistence type="predicted"/>
<keyword evidence="5" id="KW-0539">Nucleus</keyword>
<dbReference type="SMART" id="SM00432">
    <property type="entry name" value="MADS"/>
    <property type="match status" value="1"/>
</dbReference>
<evidence type="ECO:0000256" key="5">
    <source>
        <dbReference type="ARBA" id="ARBA00023242"/>
    </source>
</evidence>
<comment type="caution">
    <text evidence="8">The sequence shown here is derived from an EMBL/GenBank/DDBJ whole genome shotgun (WGS) entry which is preliminary data.</text>
</comment>
<dbReference type="GO" id="GO:0045944">
    <property type="term" value="P:positive regulation of transcription by RNA polymerase II"/>
    <property type="evidence" value="ECO:0007669"/>
    <property type="project" value="InterPro"/>
</dbReference>
<dbReference type="GO" id="GO:0000977">
    <property type="term" value="F:RNA polymerase II transcription regulatory region sequence-specific DNA binding"/>
    <property type="evidence" value="ECO:0007669"/>
    <property type="project" value="InterPro"/>
</dbReference>
<evidence type="ECO:0000259" key="7">
    <source>
        <dbReference type="PROSITE" id="PS51297"/>
    </source>
</evidence>
<dbReference type="CDD" id="cd00265">
    <property type="entry name" value="MADS_MEF2_like"/>
    <property type="match status" value="1"/>
</dbReference>
<dbReference type="InterPro" id="IPR036879">
    <property type="entry name" value="TF_MADSbox_sf"/>
</dbReference>
<feature type="domain" description="MADS-box" evidence="6">
    <location>
        <begin position="1"/>
        <end position="61"/>
    </location>
</feature>
<dbReference type="InterPro" id="IPR050142">
    <property type="entry name" value="MADS-box/MEF2_TF"/>
</dbReference>
<dbReference type="Pfam" id="PF00319">
    <property type="entry name" value="SRF-TF"/>
    <property type="match status" value="1"/>
</dbReference>
<dbReference type="GO" id="GO:0003700">
    <property type="term" value="F:DNA-binding transcription factor activity"/>
    <property type="evidence" value="ECO:0007669"/>
    <property type="project" value="InterPro"/>
</dbReference>
<feature type="domain" description="K-box" evidence="7">
    <location>
        <begin position="113"/>
        <end position="212"/>
    </location>
</feature>
<dbReference type="SUPFAM" id="SSF55455">
    <property type="entry name" value="SRF-like"/>
    <property type="match status" value="1"/>
</dbReference>
<name>A0A8J5C407_ZINOF</name>
<keyword evidence="9" id="KW-1185">Reference proteome</keyword>
<evidence type="ECO:0000313" key="8">
    <source>
        <dbReference type="EMBL" id="KAG6471900.1"/>
    </source>
</evidence>
<keyword evidence="3" id="KW-0238">DNA-binding</keyword>
<dbReference type="GO" id="GO:0005634">
    <property type="term" value="C:nucleus"/>
    <property type="evidence" value="ECO:0007669"/>
    <property type="project" value="UniProtKB-SubCell"/>
</dbReference>
<evidence type="ECO:0000259" key="6">
    <source>
        <dbReference type="PROSITE" id="PS50066"/>
    </source>
</evidence>
<dbReference type="EMBL" id="JACMSC010000020">
    <property type="protein sequence ID" value="KAG6471900.1"/>
    <property type="molecule type" value="Genomic_DNA"/>
</dbReference>
<comment type="subcellular location">
    <subcellularLocation>
        <location evidence="1">Nucleus</location>
    </subcellularLocation>
</comment>
<dbReference type="InterPro" id="IPR033896">
    <property type="entry name" value="MEF2-like_N"/>
</dbReference>
<dbReference type="PROSITE" id="PS50066">
    <property type="entry name" value="MADS_BOX_2"/>
    <property type="match status" value="1"/>
</dbReference>
<evidence type="ECO:0000256" key="4">
    <source>
        <dbReference type="ARBA" id="ARBA00023163"/>
    </source>
</evidence>
<keyword evidence="2" id="KW-0805">Transcription regulation</keyword>
<evidence type="ECO:0000313" key="9">
    <source>
        <dbReference type="Proteomes" id="UP000734854"/>
    </source>
</evidence>
<dbReference type="InterPro" id="IPR002100">
    <property type="entry name" value="TF_MADSbox"/>
</dbReference>
<reference evidence="8 9" key="1">
    <citation type="submission" date="2020-08" db="EMBL/GenBank/DDBJ databases">
        <title>Plant Genome Project.</title>
        <authorList>
            <person name="Zhang R.-G."/>
        </authorList>
    </citation>
    <scope>NUCLEOTIDE SEQUENCE [LARGE SCALE GENOMIC DNA]</scope>
    <source>
        <tissue evidence="8">Rhizome</tissue>
    </source>
</reference>
<dbReference type="PANTHER" id="PTHR48019">
    <property type="entry name" value="SERUM RESPONSE FACTOR HOMOLOG"/>
    <property type="match status" value="1"/>
</dbReference>
<evidence type="ECO:0000256" key="2">
    <source>
        <dbReference type="ARBA" id="ARBA00023015"/>
    </source>
</evidence>
<evidence type="ECO:0000256" key="1">
    <source>
        <dbReference type="ARBA" id="ARBA00004123"/>
    </source>
</evidence>
<protein>
    <submittedName>
        <fullName evidence="8">Uncharacterized protein</fullName>
    </submittedName>
</protein>